<evidence type="ECO:0000313" key="2">
    <source>
        <dbReference type="Proteomes" id="UP000619545"/>
    </source>
</evidence>
<dbReference type="EMBL" id="DUJS01000002">
    <property type="protein sequence ID" value="HII69848.1"/>
    <property type="molecule type" value="Genomic_DNA"/>
</dbReference>
<reference evidence="1" key="1">
    <citation type="journal article" date="2020" name="bioRxiv">
        <title>A rank-normalized archaeal taxonomy based on genome phylogeny resolves widespread incomplete and uneven classifications.</title>
        <authorList>
            <person name="Rinke C."/>
            <person name="Chuvochina M."/>
            <person name="Mussig A.J."/>
            <person name="Chaumeil P.-A."/>
            <person name="Waite D.W."/>
            <person name="Whitman W.B."/>
            <person name="Parks D.H."/>
            <person name="Hugenholtz P."/>
        </authorList>
    </citation>
    <scope>NUCLEOTIDE SEQUENCE</scope>
    <source>
        <strain evidence="1">UBA8853</strain>
    </source>
</reference>
<accession>A0A832TBM7</accession>
<proteinExistence type="predicted"/>
<organism evidence="1 2">
    <name type="scientific">Methanopyrus kandleri</name>
    <dbReference type="NCBI Taxonomy" id="2320"/>
    <lineage>
        <taxon>Archaea</taxon>
        <taxon>Methanobacteriati</taxon>
        <taxon>Methanobacteriota</taxon>
        <taxon>Methanomada group</taxon>
        <taxon>Methanopyri</taxon>
        <taxon>Methanopyrales</taxon>
        <taxon>Methanopyraceae</taxon>
        <taxon>Methanopyrus</taxon>
    </lineage>
</organism>
<dbReference type="Proteomes" id="UP000619545">
    <property type="component" value="Unassembled WGS sequence"/>
</dbReference>
<dbReference type="GeneID" id="41583404"/>
<protein>
    <submittedName>
        <fullName evidence="1">Uncharacterized protein</fullName>
    </submittedName>
</protein>
<dbReference type="RefSeq" id="WP_148679638.1">
    <property type="nucleotide sequence ID" value="NZ_DUJS01000002.1"/>
</dbReference>
<comment type="caution">
    <text evidence="1">The sequence shown here is derived from an EMBL/GenBank/DDBJ whole genome shotgun (WGS) entry which is preliminary data.</text>
</comment>
<dbReference type="AlphaFoldDB" id="A0A832TBM7"/>
<gene>
    <name evidence="1" type="ORF">HA336_01270</name>
</gene>
<evidence type="ECO:0000313" key="1">
    <source>
        <dbReference type="EMBL" id="HII69848.1"/>
    </source>
</evidence>
<name>A0A832TBM7_9EURY</name>
<sequence>MADPRVRVKVVGVEKEDVRKRLTLLRPERDVDVIVDGVSGVMRVTSGTTRLRVNAGGSAFLSCSGRISEDAAAVASVLLSEIGADRKEIPRFLSAAVELGRTTPGGCELAAVLRGKDVTVKFRRDPKSGRYALKSRHGVLVRRTRSTCEVEILVTVTDLDRVVRKAGRIWGQLEDLAGGGDPEYVLLNVLDALGR</sequence>